<proteinExistence type="predicted"/>
<name>X0TPW9_9ZZZZ</name>
<protein>
    <submittedName>
        <fullName evidence="1">Uncharacterized protein</fullName>
    </submittedName>
</protein>
<feature type="non-terminal residue" evidence="1">
    <location>
        <position position="1"/>
    </location>
</feature>
<dbReference type="EMBL" id="BARS01008393">
    <property type="protein sequence ID" value="GAF78165.1"/>
    <property type="molecule type" value="Genomic_DNA"/>
</dbReference>
<dbReference type="AlphaFoldDB" id="X0TPW9"/>
<gene>
    <name evidence="1" type="ORF">S01H1_16017</name>
</gene>
<reference evidence="1" key="1">
    <citation type="journal article" date="2014" name="Front. Microbiol.">
        <title>High frequency of phylogenetically diverse reductive dehalogenase-homologous genes in deep subseafloor sedimentary metagenomes.</title>
        <authorList>
            <person name="Kawai M."/>
            <person name="Futagami T."/>
            <person name="Toyoda A."/>
            <person name="Takaki Y."/>
            <person name="Nishi S."/>
            <person name="Hori S."/>
            <person name="Arai W."/>
            <person name="Tsubouchi T."/>
            <person name="Morono Y."/>
            <person name="Uchiyama I."/>
            <person name="Ito T."/>
            <person name="Fujiyama A."/>
            <person name="Inagaki F."/>
            <person name="Takami H."/>
        </authorList>
    </citation>
    <scope>NUCLEOTIDE SEQUENCE</scope>
    <source>
        <strain evidence="1">Expedition CK06-06</strain>
    </source>
</reference>
<accession>X0TPW9</accession>
<organism evidence="1">
    <name type="scientific">marine sediment metagenome</name>
    <dbReference type="NCBI Taxonomy" id="412755"/>
    <lineage>
        <taxon>unclassified sequences</taxon>
        <taxon>metagenomes</taxon>
        <taxon>ecological metagenomes</taxon>
    </lineage>
</organism>
<evidence type="ECO:0000313" key="1">
    <source>
        <dbReference type="EMBL" id="GAF78165.1"/>
    </source>
</evidence>
<sequence length="54" mass="6678">DTIEYFKELYAINENDYYRKIEEFVKYECDLEDGETHQDLMMDLVNKTQVNEEY</sequence>
<comment type="caution">
    <text evidence="1">The sequence shown here is derived from an EMBL/GenBank/DDBJ whole genome shotgun (WGS) entry which is preliminary data.</text>
</comment>